<proteinExistence type="predicted"/>
<evidence type="ECO:0000256" key="1">
    <source>
        <dbReference type="ARBA" id="ARBA00001966"/>
    </source>
</evidence>
<protein>
    <submittedName>
        <fullName evidence="8">Uncharacterized protein</fullName>
    </submittedName>
</protein>
<keyword evidence="3" id="KW-0479">Metal-binding</keyword>
<dbReference type="PROSITE" id="PS51332">
    <property type="entry name" value="B12_BINDING"/>
    <property type="match status" value="1"/>
</dbReference>
<evidence type="ECO:0000313" key="9">
    <source>
        <dbReference type="Proteomes" id="UP000177279"/>
    </source>
</evidence>
<dbReference type="GO" id="GO:0051536">
    <property type="term" value="F:iron-sulfur cluster binding"/>
    <property type="evidence" value="ECO:0007669"/>
    <property type="project" value="UniProtKB-KW"/>
</dbReference>
<keyword evidence="4" id="KW-0408">Iron</keyword>
<dbReference type="SUPFAM" id="SSF52242">
    <property type="entry name" value="Cobalamin (vitamin B12)-binding domain"/>
    <property type="match status" value="1"/>
</dbReference>
<evidence type="ECO:0000256" key="2">
    <source>
        <dbReference type="ARBA" id="ARBA00022691"/>
    </source>
</evidence>
<dbReference type="SFLD" id="SFLDS00029">
    <property type="entry name" value="Radical_SAM"/>
    <property type="match status" value="1"/>
</dbReference>
<dbReference type="InterPro" id="IPR006638">
    <property type="entry name" value="Elp3/MiaA/NifB-like_rSAM"/>
</dbReference>
<dbReference type="SFLD" id="SFLDG01082">
    <property type="entry name" value="B12-binding_domain_containing"/>
    <property type="match status" value="1"/>
</dbReference>
<dbReference type="InterPro" id="IPR023404">
    <property type="entry name" value="rSAM_horseshoe"/>
</dbReference>
<dbReference type="InterPro" id="IPR036724">
    <property type="entry name" value="Cobalamin-bd_sf"/>
</dbReference>
<dbReference type="Pfam" id="PF04055">
    <property type="entry name" value="Radical_SAM"/>
    <property type="match status" value="1"/>
</dbReference>
<dbReference type="Proteomes" id="UP000177279">
    <property type="component" value="Unassembled WGS sequence"/>
</dbReference>
<dbReference type="Pfam" id="PF02310">
    <property type="entry name" value="B12-binding"/>
    <property type="match status" value="1"/>
</dbReference>
<dbReference type="PANTHER" id="PTHR43409:SF7">
    <property type="entry name" value="BLL1977 PROTEIN"/>
    <property type="match status" value="1"/>
</dbReference>
<dbReference type="EMBL" id="MHVS01000003">
    <property type="protein sequence ID" value="OHA96859.1"/>
    <property type="molecule type" value="Genomic_DNA"/>
</dbReference>
<feature type="domain" description="Radical SAM core" evidence="7">
    <location>
        <begin position="151"/>
        <end position="386"/>
    </location>
</feature>
<name>A0A1G2TJJ8_9BACT</name>
<dbReference type="Gene3D" id="3.80.30.20">
    <property type="entry name" value="tm_1862 like domain"/>
    <property type="match status" value="1"/>
</dbReference>
<dbReference type="SUPFAM" id="SSF102114">
    <property type="entry name" value="Radical SAM enzymes"/>
    <property type="match status" value="1"/>
</dbReference>
<comment type="caution">
    <text evidence="8">The sequence shown here is derived from an EMBL/GenBank/DDBJ whole genome shotgun (WGS) entry which is preliminary data.</text>
</comment>
<dbReference type="InterPro" id="IPR006158">
    <property type="entry name" value="Cobalamin-bd"/>
</dbReference>
<sequence>MRRLLLVARYYSIEPLGILYLAGLVRDAGWECKVVLIHEFDFTPLYTTVKDWKPDAVGFQVWTGYHKQAFAACDRIRAMGVPVLIGGPHATYFHERCLDHADFVIRGGGFGLLKKFLADSLPSGNHFEKGGREETFPLPDRNLVYTEYPEMGQSPIKSIFGSVGCPFTCSYCYAPTFNQMHGGFALTVRPVDELVAEAQGILAGWPLQMVYFQDDIFGFDMAWLEEFSRRWPKEVGVPFHCQIRLELTRHDQGNRRLDLFGQAGCTGITLAIESGNEFLRDHVLFRHMDDELIVEGCKKILDRGLTLRTEQILAVPFSDRSTDLSTLALNNLINPTMAWTSILAPYGGTAMGSIALKYGLYAGTNDDLTETFFDRSVLRHVEGGPRDVQELIRRDSQRQLLAMATRVNSHSVEVEGSGGALGTLRLLDAEANERYCTDTVRLQRLFNWLSRVPSGHRLGSTLVDVPDDEWSWERIGREAAAHLSPIRGEEMLEKWRRQLADEMGLSPESLPTPVAANPYYFCYLPAGGVLARQCLEKGVFAKARPDQVLDEVGTLTRRHLFAYDLYKTEEGSKAITT</sequence>
<evidence type="ECO:0000259" key="6">
    <source>
        <dbReference type="PROSITE" id="PS51332"/>
    </source>
</evidence>
<dbReference type="GO" id="GO:0031419">
    <property type="term" value="F:cobalamin binding"/>
    <property type="evidence" value="ECO:0007669"/>
    <property type="project" value="InterPro"/>
</dbReference>
<evidence type="ECO:0000259" key="7">
    <source>
        <dbReference type="PROSITE" id="PS51918"/>
    </source>
</evidence>
<organism evidence="8 9">
    <name type="scientific">Candidatus Zambryskibacteria bacterium RIFCSPHIGHO2_02_FULL_43_37</name>
    <dbReference type="NCBI Taxonomy" id="1802749"/>
    <lineage>
        <taxon>Bacteria</taxon>
        <taxon>Candidatus Zambryskiibacteriota</taxon>
    </lineage>
</organism>
<reference evidence="8 9" key="1">
    <citation type="journal article" date="2016" name="Nat. Commun.">
        <title>Thousands of microbial genomes shed light on interconnected biogeochemical processes in an aquifer system.</title>
        <authorList>
            <person name="Anantharaman K."/>
            <person name="Brown C.T."/>
            <person name="Hug L.A."/>
            <person name="Sharon I."/>
            <person name="Castelle C.J."/>
            <person name="Probst A.J."/>
            <person name="Thomas B.C."/>
            <person name="Singh A."/>
            <person name="Wilkins M.J."/>
            <person name="Karaoz U."/>
            <person name="Brodie E.L."/>
            <person name="Williams K.H."/>
            <person name="Hubbard S.S."/>
            <person name="Banfield J.F."/>
        </authorList>
    </citation>
    <scope>NUCLEOTIDE SEQUENCE [LARGE SCALE GENOMIC DNA]</scope>
</reference>
<keyword evidence="2" id="KW-0949">S-adenosyl-L-methionine</keyword>
<dbReference type="InterPro" id="IPR058240">
    <property type="entry name" value="rSAM_sf"/>
</dbReference>
<dbReference type="Gene3D" id="3.40.50.280">
    <property type="entry name" value="Cobalamin-binding domain"/>
    <property type="match status" value="1"/>
</dbReference>
<dbReference type="InterPro" id="IPR007197">
    <property type="entry name" value="rSAM"/>
</dbReference>
<dbReference type="SMART" id="SM00729">
    <property type="entry name" value="Elp3"/>
    <property type="match status" value="1"/>
</dbReference>
<comment type="cofactor">
    <cofactor evidence="1">
        <name>[4Fe-4S] cluster</name>
        <dbReference type="ChEBI" id="CHEBI:49883"/>
    </cofactor>
</comment>
<dbReference type="AlphaFoldDB" id="A0A1G2TJJ8"/>
<dbReference type="PROSITE" id="PS51918">
    <property type="entry name" value="RADICAL_SAM"/>
    <property type="match status" value="1"/>
</dbReference>
<keyword evidence="5" id="KW-0411">Iron-sulfur</keyword>
<dbReference type="GO" id="GO:0003824">
    <property type="term" value="F:catalytic activity"/>
    <property type="evidence" value="ECO:0007669"/>
    <property type="project" value="InterPro"/>
</dbReference>
<evidence type="ECO:0000256" key="5">
    <source>
        <dbReference type="ARBA" id="ARBA00023014"/>
    </source>
</evidence>
<gene>
    <name evidence="8" type="ORF">A3D49_01985</name>
</gene>
<evidence type="ECO:0000256" key="3">
    <source>
        <dbReference type="ARBA" id="ARBA00022723"/>
    </source>
</evidence>
<dbReference type="CDD" id="cd01335">
    <property type="entry name" value="Radical_SAM"/>
    <property type="match status" value="1"/>
</dbReference>
<dbReference type="InterPro" id="IPR051198">
    <property type="entry name" value="BchE-like"/>
</dbReference>
<evidence type="ECO:0000256" key="4">
    <source>
        <dbReference type="ARBA" id="ARBA00023004"/>
    </source>
</evidence>
<dbReference type="GO" id="GO:0046872">
    <property type="term" value="F:metal ion binding"/>
    <property type="evidence" value="ECO:0007669"/>
    <property type="project" value="UniProtKB-KW"/>
</dbReference>
<feature type="domain" description="B12-binding" evidence="6">
    <location>
        <begin position="1"/>
        <end position="128"/>
    </location>
</feature>
<evidence type="ECO:0000313" key="8">
    <source>
        <dbReference type="EMBL" id="OHA96859.1"/>
    </source>
</evidence>
<accession>A0A1G2TJJ8</accession>
<dbReference type="PANTHER" id="PTHR43409">
    <property type="entry name" value="ANAEROBIC MAGNESIUM-PROTOPORPHYRIN IX MONOMETHYL ESTER CYCLASE-RELATED"/>
    <property type="match status" value="1"/>
</dbReference>